<evidence type="ECO:0000313" key="2">
    <source>
        <dbReference type="EMBL" id="MDQ0485609.1"/>
    </source>
</evidence>
<dbReference type="InterPro" id="IPR011249">
    <property type="entry name" value="Metalloenz_LuxS/M16"/>
</dbReference>
<dbReference type="InterPro" id="IPR007863">
    <property type="entry name" value="Peptidase_M16_C"/>
</dbReference>
<dbReference type="Proteomes" id="UP001236795">
    <property type="component" value="Unassembled WGS sequence"/>
</dbReference>
<dbReference type="PANTHER" id="PTHR11851:SF224">
    <property type="entry name" value="PROCESSING PROTEASE"/>
    <property type="match status" value="1"/>
</dbReference>
<protein>
    <submittedName>
        <fullName evidence="2">Zn-dependent peptidase</fullName>
    </submittedName>
</protein>
<evidence type="ECO:0000313" key="3">
    <source>
        <dbReference type="Proteomes" id="UP001236795"/>
    </source>
</evidence>
<dbReference type="PANTHER" id="PTHR11851">
    <property type="entry name" value="METALLOPROTEASE"/>
    <property type="match status" value="1"/>
</dbReference>
<dbReference type="Gene3D" id="3.30.830.10">
    <property type="entry name" value="Metalloenzyme, LuxS/M16 peptidase-like"/>
    <property type="match status" value="2"/>
</dbReference>
<dbReference type="EMBL" id="JAUSWC010000002">
    <property type="protein sequence ID" value="MDQ0485609.1"/>
    <property type="molecule type" value="Genomic_DNA"/>
</dbReference>
<organism evidence="2 3">
    <name type="scientific">Streptomyces thermodiastaticus</name>
    <dbReference type="NCBI Taxonomy" id="44061"/>
    <lineage>
        <taxon>Bacteria</taxon>
        <taxon>Bacillati</taxon>
        <taxon>Actinomycetota</taxon>
        <taxon>Actinomycetes</taxon>
        <taxon>Kitasatosporales</taxon>
        <taxon>Streptomycetaceae</taxon>
        <taxon>Streptomyces</taxon>
    </lineage>
</organism>
<evidence type="ECO:0000259" key="1">
    <source>
        <dbReference type="Pfam" id="PF05193"/>
    </source>
</evidence>
<comment type="caution">
    <text evidence="2">The sequence shown here is derived from an EMBL/GenBank/DDBJ whole genome shotgun (WGS) entry which is preliminary data.</text>
</comment>
<dbReference type="SUPFAM" id="SSF63411">
    <property type="entry name" value="LuxS/MPP-like metallohydrolase"/>
    <property type="match status" value="2"/>
</dbReference>
<gene>
    <name evidence="2" type="ORF">QO019_000440</name>
</gene>
<sequence>MTTSPAALPPLGPFRPFPLPPHSDEVLANGLRVVTVRTGAVPLAEIRLFVPMPAHAVDPATAEVLAALTARDCARRATAGIDEDPHREGSVVSVSWTGRRLAASASVPVDAVDWALGLLARCVTSPDITGEDCEQVAGMLAARAGDRHTHPLTAAHAALHAHLFPGSARHPDAAALQAVTAEHVVALHTSAVRPRGSHLVVVAPRDTRAAVDAFAGWPDTGPPPPASPPPWSVNGPAGVPRPGPAGHAQVMLAAPVPARTDPVFPALSIVNCLFGGYFSSRLMRRLREDGGFVYSVESTIDDSLPHTSVLVTYATDPATVSDSLRATGQELRALVSDPPDLREIDAAREHMTGITSIGQTSQSGLATALIGVLGSGLDPGWLSAFPALLREVTVEQVVECARRFYRPERFTGVVLGAPGAWGDAFLHG</sequence>
<feature type="domain" description="Peptidase M16 C-terminal" evidence="1">
    <location>
        <begin position="179"/>
        <end position="349"/>
    </location>
</feature>
<dbReference type="Pfam" id="PF05193">
    <property type="entry name" value="Peptidase_M16_C"/>
    <property type="match status" value="1"/>
</dbReference>
<proteinExistence type="predicted"/>
<dbReference type="RefSeq" id="WP_136239707.1">
    <property type="nucleotide sequence ID" value="NZ_JAUSWC010000002.1"/>
</dbReference>
<reference evidence="2 3" key="1">
    <citation type="submission" date="2023-07" db="EMBL/GenBank/DDBJ databases">
        <title>Genomic Encyclopedia of Type Strains, Phase IV (KMG-IV): sequencing the most valuable type-strain genomes for metagenomic binning, comparative biology and taxonomic classification.</title>
        <authorList>
            <person name="Goeker M."/>
        </authorList>
    </citation>
    <scope>NUCLEOTIDE SEQUENCE [LARGE SCALE GENOMIC DNA]</scope>
    <source>
        <strain evidence="2 3">DSM 40573</strain>
    </source>
</reference>
<name>A0ABU0K8H2_9ACTN</name>
<keyword evidence="3" id="KW-1185">Reference proteome</keyword>
<accession>A0ABU0K8H2</accession>
<dbReference type="InterPro" id="IPR050361">
    <property type="entry name" value="MPP/UQCRC_Complex"/>
</dbReference>